<comment type="caution">
    <text evidence="6">The sequence shown here is derived from an EMBL/GenBank/DDBJ whole genome shotgun (WGS) entry which is preliminary data.</text>
</comment>
<evidence type="ECO:0000313" key="7">
    <source>
        <dbReference type="Proteomes" id="UP000265618"/>
    </source>
</evidence>
<dbReference type="GO" id="GO:0061630">
    <property type="term" value="F:ubiquitin protein ligase activity"/>
    <property type="evidence" value="ECO:0007669"/>
    <property type="project" value="TreeGrafter"/>
</dbReference>
<dbReference type="EMBL" id="BDIP01002622">
    <property type="protein sequence ID" value="GIQ86576.1"/>
    <property type="molecule type" value="Genomic_DNA"/>
</dbReference>
<dbReference type="AlphaFoldDB" id="A0A9K3GLB8"/>
<dbReference type="SMART" id="SM00184">
    <property type="entry name" value="RING"/>
    <property type="match status" value="1"/>
</dbReference>
<sequence length="152" mass="17048">MHLECCICREERDVPFAVTPCSHAFHEPCLRQWLSTRRENYDGAHSECPVCNAECDMERCITILGQSPATTDASNPTATDDPTPTATLSLPLQHYALLRTKFESGSLEEFQTCLHALKKVLEDDDSDVPSHQIYGESGCTFLVQVLQKFRIS</sequence>
<keyword evidence="3" id="KW-0862">Zinc</keyword>
<dbReference type="InterPro" id="IPR050731">
    <property type="entry name" value="HRD1_E3_ubiq-ligases"/>
</dbReference>
<dbReference type="InterPro" id="IPR011016">
    <property type="entry name" value="Znf_RING-CH"/>
</dbReference>
<reference evidence="6 7" key="1">
    <citation type="journal article" date="2018" name="PLoS ONE">
        <title>The draft genome of Kipferlia bialata reveals reductive genome evolution in fornicate parasites.</title>
        <authorList>
            <person name="Tanifuji G."/>
            <person name="Takabayashi S."/>
            <person name="Kume K."/>
            <person name="Takagi M."/>
            <person name="Nakayama T."/>
            <person name="Kamikawa R."/>
            <person name="Inagaki Y."/>
            <person name="Hashimoto T."/>
        </authorList>
    </citation>
    <scope>NUCLEOTIDE SEQUENCE [LARGE SCALE GENOMIC DNA]</scope>
    <source>
        <strain evidence="6">NY0173</strain>
    </source>
</reference>
<dbReference type="SUPFAM" id="SSF57850">
    <property type="entry name" value="RING/U-box"/>
    <property type="match status" value="1"/>
</dbReference>
<dbReference type="Proteomes" id="UP000265618">
    <property type="component" value="Unassembled WGS sequence"/>
</dbReference>
<evidence type="ECO:0000259" key="5">
    <source>
        <dbReference type="PROSITE" id="PS50089"/>
    </source>
</evidence>
<name>A0A9K3GLB8_9EUKA</name>
<dbReference type="GO" id="GO:0008270">
    <property type="term" value="F:zinc ion binding"/>
    <property type="evidence" value="ECO:0007669"/>
    <property type="project" value="UniProtKB-KW"/>
</dbReference>
<dbReference type="GO" id="GO:0043161">
    <property type="term" value="P:proteasome-mediated ubiquitin-dependent protein catabolic process"/>
    <property type="evidence" value="ECO:0007669"/>
    <property type="project" value="TreeGrafter"/>
</dbReference>
<evidence type="ECO:0000256" key="2">
    <source>
        <dbReference type="ARBA" id="ARBA00022771"/>
    </source>
</evidence>
<gene>
    <name evidence="6" type="ORF">KIPB_008455</name>
</gene>
<proteinExistence type="predicted"/>
<keyword evidence="1" id="KW-0479">Metal-binding</keyword>
<dbReference type="OrthoDB" id="9984778at2759"/>
<protein>
    <recommendedName>
        <fullName evidence="5">RING-type domain-containing protein</fullName>
    </recommendedName>
</protein>
<dbReference type="InterPro" id="IPR001841">
    <property type="entry name" value="Znf_RING"/>
</dbReference>
<feature type="domain" description="RING-type" evidence="5">
    <location>
        <begin position="5"/>
        <end position="52"/>
    </location>
</feature>
<keyword evidence="7" id="KW-1185">Reference proteome</keyword>
<dbReference type="PROSITE" id="PS50089">
    <property type="entry name" value="ZF_RING_2"/>
    <property type="match status" value="1"/>
</dbReference>
<evidence type="ECO:0000256" key="3">
    <source>
        <dbReference type="ARBA" id="ARBA00022833"/>
    </source>
</evidence>
<organism evidence="6 7">
    <name type="scientific">Kipferlia bialata</name>
    <dbReference type="NCBI Taxonomy" id="797122"/>
    <lineage>
        <taxon>Eukaryota</taxon>
        <taxon>Metamonada</taxon>
        <taxon>Carpediemonas-like organisms</taxon>
        <taxon>Kipferlia</taxon>
    </lineage>
</organism>
<accession>A0A9K3GLB8</accession>
<evidence type="ECO:0000313" key="6">
    <source>
        <dbReference type="EMBL" id="GIQ86576.1"/>
    </source>
</evidence>
<dbReference type="SMART" id="SM00744">
    <property type="entry name" value="RINGv"/>
    <property type="match status" value="1"/>
</dbReference>
<evidence type="ECO:0000256" key="1">
    <source>
        <dbReference type="ARBA" id="ARBA00022723"/>
    </source>
</evidence>
<dbReference type="Pfam" id="PF13639">
    <property type="entry name" value="zf-RING_2"/>
    <property type="match status" value="1"/>
</dbReference>
<dbReference type="PANTHER" id="PTHR22763">
    <property type="entry name" value="RING ZINC FINGER PROTEIN"/>
    <property type="match status" value="1"/>
</dbReference>
<dbReference type="Gene3D" id="3.30.40.10">
    <property type="entry name" value="Zinc/RING finger domain, C3HC4 (zinc finger)"/>
    <property type="match status" value="1"/>
</dbReference>
<evidence type="ECO:0000256" key="4">
    <source>
        <dbReference type="PROSITE-ProRule" id="PRU00175"/>
    </source>
</evidence>
<dbReference type="InterPro" id="IPR013083">
    <property type="entry name" value="Znf_RING/FYVE/PHD"/>
</dbReference>
<dbReference type="GO" id="GO:0012505">
    <property type="term" value="C:endomembrane system"/>
    <property type="evidence" value="ECO:0007669"/>
    <property type="project" value="TreeGrafter"/>
</dbReference>
<keyword evidence="2 4" id="KW-0863">Zinc-finger</keyword>